<dbReference type="PANTHER" id="PTHR11158">
    <property type="entry name" value="MSF1/PX19 RELATED"/>
    <property type="match status" value="1"/>
</dbReference>
<feature type="domain" description="PRELI/MSF1" evidence="1">
    <location>
        <begin position="2"/>
        <end position="176"/>
    </location>
</feature>
<dbReference type="RefSeq" id="XP_007880614.1">
    <property type="nucleotide sequence ID" value="XM_007882423.1"/>
</dbReference>
<proteinExistence type="predicted"/>
<dbReference type="Proteomes" id="UP000053664">
    <property type="component" value="Unassembled WGS sequence"/>
</dbReference>
<dbReference type="GeneID" id="19318995"/>
<evidence type="ECO:0000259" key="1">
    <source>
        <dbReference type="PROSITE" id="PS50904"/>
    </source>
</evidence>
<name>A0A061H531_9BASI</name>
<sequence>MPRTFTSETSFPYPWLHTARGVWYKYPNPHATHVRSVDVLDQSICPRTGKLRTERILGVQQNAPRWAAKLLGGGEETYVREVIMLDPISNTVEMSSTNLSLSQYLLVKEYITYTPSATGHATDFRQKATIECRGLQGVLASAARKVEDWSFGRFGDNAAKGRLGMMEVLKGLDDRQ</sequence>
<accession>A0A061H531</accession>
<dbReference type="GO" id="GO:0005758">
    <property type="term" value="C:mitochondrial intermembrane space"/>
    <property type="evidence" value="ECO:0007669"/>
    <property type="project" value="InterPro"/>
</dbReference>
<organism evidence="2 3">
    <name type="scientific">Pseudozyma flocculosa PF-1</name>
    <dbReference type="NCBI Taxonomy" id="1277687"/>
    <lineage>
        <taxon>Eukaryota</taxon>
        <taxon>Fungi</taxon>
        <taxon>Dikarya</taxon>
        <taxon>Basidiomycota</taxon>
        <taxon>Ustilaginomycotina</taxon>
        <taxon>Ustilaginomycetes</taxon>
        <taxon>Ustilaginales</taxon>
        <taxon>Ustilaginaceae</taxon>
        <taxon>Pseudozyma</taxon>
    </lineage>
</organism>
<dbReference type="HOGENOM" id="CLU_067902_1_1_1"/>
<dbReference type="OrthoDB" id="407630at2759"/>
<dbReference type="Pfam" id="PF04707">
    <property type="entry name" value="PRELI"/>
    <property type="match status" value="1"/>
</dbReference>
<dbReference type="InterPro" id="IPR037365">
    <property type="entry name" value="Slowmo/Ups"/>
</dbReference>
<dbReference type="PROSITE" id="PS50904">
    <property type="entry name" value="PRELI_MSF1"/>
    <property type="match status" value="1"/>
</dbReference>
<dbReference type="InterPro" id="IPR006797">
    <property type="entry name" value="PRELI/MSF1_dom"/>
</dbReference>
<protein>
    <recommendedName>
        <fullName evidence="1">PRELI/MSF1 domain-containing protein</fullName>
    </recommendedName>
</protein>
<evidence type="ECO:0000313" key="2">
    <source>
        <dbReference type="EMBL" id="EPQ27758.1"/>
    </source>
</evidence>
<gene>
    <name evidence="2" type="ORF">PFL1_04895</name>
</gene>
<dbReference type="EMBL" id="KE361638">
    <property type="protein sequence ID" value="EPQ27758.1"/>
    <property type="molecule type" value="Genomic_DNA"/>
</dbReference>
<dbReference type="AlphaFoldDB" id="A0A061H531"/>
<dbReference type="eggNOG" id="KOG3336">
    <property type="taxonomic scope" value="Eukaryota"/>
</dbReference>
<evidence type="ECO:0000313" key="3">
    <source>
        <dbReference type="Proteomes" id="UP000053664"/>
    </source>
</evidence>
<reference evidence="2 3" key="1">
    <citation type="journal article" date="2013" name="Plant Cell">
        <title>The transition from a phytopathogenic smut ancestor to an anamorphic biocontrol agent deciphered by comparative whole-genome analysis.</title>
        <authorList>
            <person name="Lefebvre F."/>
            <person name="Joly D.L."/>
            <person name="Labbe C."/>
            <person name="Teichmann B."/>
            <person name="Linning R."/>
            <person name="Belzile F."/>
            <person name="Bakkeren G."/>
            <person name="Belanger R.R."/>
        </authorList>
    </citation>
    <scope>NUCLEOTIDE SEQUENCE [LARGE SCALE GENOMIC DNA]</scope>
    <source>
        <strain evidence="2 3">PF-1</strain>
    </source>
</reference>
<dbReference type="KEGG" id="pfp:PFL1_04895"/>